<sequence>MNSVNPKSCLLVIVFCVPLLQGCATIASSREYPVAFENSGGKTYFAIHDQKNQLVHQGVTPEQVTLPAKSAPFRPAKYNVTFAGAGEFTQHRELHAGVDPWTAGNILVGGGLGAIVDGATGAMFKLPANVNADVPAQYAIADPAQGARMAMRHSDAVEQAGAWQPDVRRVEYQSALPPSR</sequence>
<comment type="caution">
    <text evidence="1">The sequence shown here is derived from an EMBL/GenBank/DDBJ whole genome shotgun (WGS) entry which is preliminary data.</text>
</comment>
<keyword evidence="2" id="KW-1185">Reference proteome</keyword>
<proteinExistence type="predicted"/>
<protein>
    <submittedName>
        <fullName evidence="1">Uncharacterized protein</fullName>
    </submittedName>
</protein>
<evidence type="ECO:0000313" key="2">
    <source>
        <dbReference type="Proteomes" id="UP001416858"/>
    </source>
</evidence>
<gene>
    <name evidence="1" type="ORF">Rcae01_02549</name>
</gene>
<name>A0ABP9VPJ0_9BACT</name>
<reference evidence="1 2" key="1">
    <citation type="submission" date="2024-02" db="EMBL/GenBank/DDBJ databases">
        <title>Rhodopirellula caenicola NBRC 110016.</title>
        <authorList>
            <person name="Ichikawa N."/>
            <person name="Katano-Makiyama Y."/>
            <person name="Hidaka K."/>
        </authorList>
    </citation>
    <scope>NUCLEOTIDE SEQUENCE [LARGE SCALE GENOMIC DNA]</scope>
    <source>
        <strain evidence="1 2">NBRC 110016</strain>
    </source>
</reference>
<organism evidence="1 2">
    <name type="scientific">Novipirellula caenicola</name>
    <dbReference type="NCBI Taxonomy" id="1536901"/>
    <lineage>
        <taxon>Bacteria</taxon>
        <taxon>Pseudomonadati</taxon>
        <taxon>Planctomycetota</taxon>
        <taxon>Planctomycetia</taxon>
        <taxon>Pirellulales</taxon>
        <taxon>Pirellulaceae</taxon>
        <taxon>Novipirellula</taxon>
    </lineage>
</organism>
<dbReference type="EMBL" id="BAABRO010000004">
    <property type="protein sequence ID" value="GAA5507094.1"/>
    <property type="molecule type" value="Genomic_DNA"/>
</dbReference>
<dbReference type="Proteomes" id="UP001416858">
    <property type="component" value="Unassembled WGS sequence"/>
</dbReference>
<evidence type="ECO:0000313" key="1">
    <source>
        <dbReference type="EMBL" id="GAA5507094.1"/>
    </source>
</evidence>
<accession>A0ABP9VPJ0</accession>
<dbReference type="PROSITE" id="PS51257">
    <property type="entry name" value="PROKAR_LIPOPROTEIN"/>
    <property type="match status" value="1"/>
</dbReference>